<organism evidence="5 6">
    <name type="scientific">Pontiella desulfatans</name>
    <dbReference type="NCBI Taxonomy" id="2750659"/>
    <lineage>
        <taxon>Bacteria</taxon>
        <taxon>Pseudomonadati</taxon>
        <taxon>Kiritimatiellota</taxon>
        <taxon>Kiritimatiellia</taxon>
        <taxon>Kiritimatiellales</taxon>
        <taxon>Pontiellaceae</taxon>
        <taxon>Pontiella</taxon>
    </lineage>
</organism>
<evidence type="ECO:0000313" key="5">
    <source>
        <dbReference type="EMBL" id="VGO17089.1"/>
    </source>
</evidence>
<evidence type="ECO:0000256" key="2">
    <source>
        <dbReference type="ARBA" id="ARBA00023125"/>
    </source>
</evidence>
<evidence type="ECO:0000256" key="1">
    <source>
        <dbReference type="ARBA" id="ARBA00023015"/>
    </source>
</evidence>
<dbReference type="InterPro" id="IPR018060">
    <property type="entry name" value="HTH_AraC"/>
</dbReference>
<dbReference type="SUPFAM" id="SSF46689">
    <property type="entry name" value="Homeodomain-like"/>
    <property type="match status" value="2"/>
</dbReference>
<dbReference type="PANTHER" id="PTHR43436:SF1">
    <property type="entry name" value="TRANSCRIPTIONAL REGULATORY PROTEIN"/>
    <property type="match status" value="1"/>
</dbReference>
<protein>
    <submittedName>
        <fullName evidence="5">Transposon Tn10 TetD protein</fullName>
    </submittedName>
</protein>
<evidence type="ECO:0000256" key="3">
    <source>
        <dbReference type="ARBA" id="ARBA00023163"/>
    </source>
</evidence>
<proteinExistence type="predicted"/>
<keyword evidence="3" id="KW-0804">Transcription</keyword>
<dbReference type="PANTHER" id="PTHR43436">
    <property type="entry name" value="ARAC-FAMILY TRANSCRIPTIONAL REGULATOR"/>
    <property type="match status" value="1"/>
</dbReference>
<dbReference type="EMBL" id="CAAHFG010000004">
    <property type="protein sequence ID" value="VGO17089.1"/>
    <property type="molecule type" value="Genomic_DNA"/>
</dbReference>
<dbReference type="GO" id="GO:0003700">
    <property type="term" value="F:DNA-binding transcription factor activity"/>
    <property type="evidence" value="ECO:0007669"/>
    <property type="project" value="InterPro"/>
</dbReference>
<dbReference type="InterPro" id="IPR018062">
    <property type="entry name" value="HTH_AraC-typ_CS"/>
</dbReference>
<dbReference type="PROSITE" id="PS00041">
    <property type="entry name" value="HTH_ARAC_FAMILY_1"/>
    <property type="match status" value="1"/>
</dbReference>
<dbReference type="AlphaFoldDB" id="A0A6C2UAZ6"/>
<evidence type="ECO:0000313" key="6">
    <source>
        <dbReference type="Proteomes" id="UP000366872"/>
    </source>
</evidence>
<dbReference type="Proteomes" id="UP000366872">
    <property type="component" value="Unassembled WGS sequence"/>
</dbReference>
<dbReference type="Pfam" id="PF06719">
    <property type="entry name" value="AraC_N"/>
    <property type="match status" value="1"/>
</dbReference>
<dbReference type="PRINTS" id="PR00032">
    <property type="entry name" value="HTHARAC"/>
</dbReference>
<sequence>MSKQQIKQLIENRVGEDGVVETGVKGVQLFRVTEPLRCAPAVYEPTVVAIVNGAKEALLDGKRYVYDSSQYMCCPMSMPVEAGTPSASPDNPLLGVMIALDTRVMTELAIEMESAAGAIRPPRGGPLPQGFALARWDDAFTEALLRLLRLGDSPADTAVLGNGRLREVYYAVLKGDAGDAARRAFGVGNEIARAIEYVSSSLGKSVTIEDMATQAGMSRAVFHRKFKQATTMSPIQFVKSMRLNSAAMKIVGGTTVNEAAMDVGYASSSQFSREFKRMYGQSPRQWSHSSQVPAGMV</sequence>
<dbReference type="InterPro" id="IPR009057">
    <property type="entry name" value="Homeodomain-like_sf"/>
</dbReference>
<keyword evidence="2" id="KW-0238">DNA-binding</keyword>
<evidence type="ECO:0000259" key="4">
    <source>
        <dbReference type="PROSITE" id="PS01124"/>
    </source>
</evidence>
<keyword evidence="1" id="KW-0805">Transcription regulation</keyword>
<gene>
    <name evidence="5" type="primary">tetD</name>
    <name evidence="5" type="ORF">PDESU_05684</name>
</gene>
<dbReference type="SMART" id="SM00342">
    <property type="entry name" value="HTH_ARAC"/>
    <property type="match status" value="1"/>
</dbReference>
<dbReference type="RefSeq" id="WP_136082589.1">
    <property type="nucleotide sequence ID" value="NZ_CAAHFG010000004.1"/>
</dbReference>
<dbReference type="GO" id="GO:0043565">
    <property type="term" value="F:sequence-specific DNA binding"/>
    <property type="evidence" value="ECO:0007669"/>
    <property type="project" value="InterPro"/>
</dbReference>
<keyword evidence="6" id="KW-1185">Reference proteome</keyword>
<name>A0A6C2UAZ6_PONDE</name>
<dbReference type="InterPro" id="IPR009594">
    <property type="entry name" value="Tscrpt_reg_HTH_AraC_N"/>
</dbReference>
<dbReference type="InterPro" id="IPR020449">
    <property type="entry name" value="Tscrpt_reg_AraC-type_HTH"/>
</dbReference>
<dbReference type="Pfam" id="PF12833">
    <property type="entry name" value="HTH_18"/>
    <property type="match status" value="1"/>
</dbReference>
<reference evidence="5 6" key="1">
    <citation type="submission" date="2019-04" db="EMBL/GenBank/DDBJ databases">
        <authorList>
            <person name="Van Vliet M D."/>
        </authorList>
    </citation>
    <scope>NUCLEOTIDE SEQUENCE [LARGE SCALE GENOMIC DNA]</scope>
    <source>
        <strain evidence="5 6">F1</strain>
    </source>
</reference>
<accession>A0A6C2UAZ6</accession>
<feature type="domain" description="HTH araC/xylS-type" evidence="4">
    <location>
        <begin position="192"/>
        <end position="289"/>
    </location>
</feature>
<dbReference type="Gene3D" id="1.10.10.60">
    <property type="entry name" value="Homeodomain-like"/>
    <property type="match status" value="2"/>
</dbReference>
<dbReference type="PROSITE" id="PS01124">
    <property type="entry name" value="HTH_ARAC_FAMILY_2"/>
    <property type="match status" value="1"/>
</dbReference>